<dbReference type="SUPFAM" id="SSF53067">
    <property type="entry name" value="Actin-like ATPase domain"/>
    <property type="match status" value="2"/>
</dbReference>
<dbReference type="Gene3D" id="3.30.420.40">
    <property type="match status" value="1"/>
</dbReference>
<name>A0A5Q4BE92_9PEZI</name>
<sequence>MASSSDIITLDNFEQLLPRWDPAGPNHLYALVDMGSNGIRFSISDLTPPQTRLLRPIYRERAGISLFDALNPNPSSDDDDAAAATKPMTFPAETIAQVARTLARFRRIAVSYGVPPAHFSVLATEAMRRAANAGEMLAAIRAAADIGVHVLAPEVETLFGAVMGSRSAFVDISRGGLFLDLGGGSVQMTWVDTRLPDYEIAAALAGESMPFGAARLIRVLEGQPEEVRAQERQKLNASMQGAFAKLCDRFPALTQAKAEHAAAATNGADTGTSTGPVAGGIDAYLCGGGFRGYGCMLQHNDPIQPYPLPSVGTYTVTGDFFKQTDKMRRVHREHEGKIYGMSKRRRQQFPAIIEVVEAFIRAVPHLRTVTFCGGSNRDGALLMKLPKSVRESNPLEALAGFPIQGHHEDAGGSGGGGGERGDMAVVARAVLRTLHGAVPVNVDISRTPTVFSLGLGPLFARQVWIHQGEDDDANASYALHEAVTRDPSAPGLTHLARAVLGLTTCARWGSNLGPIDAQLYGNLKGLVAEAKPESVFWAEYLGAVAAVMVDLVPAWPKTVEELESTLRYVEKDAVGRGRHLIRGHADEDDDVDDNRFEATQTVDPEKKRASIELTVHVAAAAAVGIDPEDVKGRLSNVGKKRKDGTRPDKKVTVRLLEMRQ</sequence>
<comment type="caution">
    <text evidence="3">The sequence shown here is derived from an EMBL/GenBank/DDBJ whole genome shotgun (WGS) entry which is preliminary data.</text>
</comment>
<dbReference type="Pfam" id="PF23566">
    <property type="entry name" value="RTG2_C"/>
    <property type="match status" value="1"/>
</dbReference>
<accession>A0A5Q4BE92</accession>
<organism evidence="3 4">
    <name type="scientific">Colletotrichum shisoi</name>
    <dbReference type="NCBI Taxonomy" id="2078593"/>
    <lineage>
        <taxon>Eukaryota</taxon>
        <taxon>Fungi</taxon>
        <taxon>Dikarya</taxon>
        <taxon>Ascomycota</taxon>
        <taxon>Pezizomycotina</taxon>
        <taxon>Sordariomycetes</taxon>
        <taxon>Hypocreomycetidae</taxon>
        <taxon>Glomerellales</taxon>
        <taxon>Glomerellaceae</taxon>
        <taxon>Colletotrichum</taxon>
        <taxon>Colletotrichum destructivum species complex</taxon>
    </lineage>
</organism>
<dbReference type="Gene3D" id="3.30.420.150">
    <property type="entry name" value="Exopolyphosphatase. Domain 2"/>
    <property type="match status" value="1"/>
</dbReference>
<gene>
    <name evidence="3" type="primary">RTG2</name>
    <name evidence="3" type="ORF">CSHISOI_10306</name>
</gene>
<dbReference type="Pfam" id="PF02541">
    <property type="entry name" value="Ppx-GppA"/>
    <property type="match status" value="1"/>
</dbReference>
<feature type="domain" description="RTG2 C-terminal" evidence="2">
    <location>
        <begin position="428"/>
        <end position="574"/>
    </location>
</feature>
<keyword evidence="4" id="KW-1185">Reference proteome</keyword>
<feature type="domain" description="Ppx/GppA phosphatase N-terminal" evidence="1">
    <location>
        <begin position="82"/>
        <end position="218"/>
    </location>
</feature>
<dbReference type="PANTHER" id="PTHR30005">
    <property type="entry name" value="EXOPOLYPHOSPHATASE"/>
    <property type="match status" value="1"/>
</dbReference>
<evidence type="ECO:0000313" key="4">
    <source>
        <dbReference type="Proteomes" id="UP000326340"/>
    </source>
</evidence>
<dbReference type="OrthoDB" id="2014654at2759"/>
<dbReference type="InterPro" id="IPR057512">
    <property type="entry name" value="RTG2_C"/>
</dbReference>
<dbReference type="FunFam" id="3.30.420.40:FF:000191">
    <property type="entry name" value="Retrograde regulation protein 2"/>
    <property type="match status" value="1"/>
</dbReference>
<protein>
    <submittedName>
        <fullName evidence="3">Retrograde regulation protein 2</fullName>
    </submittedName>
</protein>
<reference evidence="3 4" key="1">
    <citation type="journal article" date="2019" name="Sci. Rep.">
        <title>Colletotrichum shisoi sp. nov., an anthracnose pathogen of Perilla frutescens in Japan: molecular phylogenetic, morphological and genomic evidence.</title>
        <authorList>
            <person name="Gan P."/>
            <person name="Tsushima A."/>
            <person name="Hiroyama R."/>
            <person name="Narusaka M."/>
            <person name="Takano Y."/>
            <person name="Narusaka Y."/>
            <person name="Kawaradani M."/>
            <person name="Damm U."/>
            <person name="Shirasu K."/>
        </authorList>
    </citation>
    <scope>NUCLEOTIDE SEQUENCE [LARGE SCALE GENOMIC DNA]</scope>
    <source>
        <strain evidence="3 4">PG-2018a</strain>
    </source>
</reference>
<evidence type="ECO:0000259" key="1">
    <source>
        <dbReference type="Pfam" id="PF02541"/>
    </source>
</evidence>
<dbReference type="InterPro" id="IPR050273">
    <property type="entry name" value="GppA/Ppx_hydrolase"/>
</dbReference>
<dbReference type="EMBL" id="PUHP01001811">
    <property type="protein sequence ID" value="TQN65116.1"/>
    <property type="molecule type" value="Genomic_DNA"/>
</dbReference>
<dbReference type="Proteomes" id="UP000326340">
    <property type="component" value="Unassembled WGS sequence"/>
</dbReference>
<evidence type="ECO:0000313" key="3">
    <source>
        <dbReference type="EMBL" id="TQN65116.1"/>
    </source>
</evidence>
<dbReference type="InterPro" id="IPR043129">
    <property type="entry name" value="ATPase_NBD"/>
</dbReference>
<dbReference type="GO" id="GO:0006357">
    <property type="term" value="P:regulation of transcription by RNA polymerase II"/>
    <property type="evidence" value="ECO:0007669"/>
    <property type="project" value="TreeGrafter"/>
</dbReference>
<proteinExistence type="predicted"/>
<dbReference type="InterPro" id="IPR003695">
    <property type="entry name" value="Ppx_GppA_N"/>
</dbReference>
<dbReference type="AlphaFoldDB" id="A0A5Q4BE92"/>
<evidence type="ECO:0000259" key="2">
    <source>
        <dbReference type="Pfam" id="PF23566"/>
    </source>
</evidence>
<dbReference type="PANTHER" id="PTHR30005:SF0">
    <property type="entry name" value="RETROGRADE REGULATION PROTEIN 2"/>
    <property type="match status" value="1"/>
</dbReference>